<proteinExistence type="predicted"/>
<dbReference type="Pfam" id="PF13568">
    <property type="entry name" value="OMP_b-brl_2"/>
    <property type="match status" value="1"/>
</dbReference>
<feature type="domain" description="Outer membrane protein beta-barrel" evidence="1">
    <location>
        <begin position="5"/>
        <end position="205"/>
    </location>
</feature>
<protein>
    <submittedName>
        <fullName evidence="2">Outer membrane insertion signal domain protein</fullName>
    </submittedName>
</protein>
<dbReference type="HOGENOM" id="CLU_082049_0_0_10"/>
<comment type="caution">
    <text evidence="2">The sequence shown here is derived from an EMBL/GenBank/DDBJ whole genome shotgun (WGS) entry which is preliminary data.</text>
</comment>
<name>E7RPZ9_9BACT</name>
<evidence type="ECO:0000313" key="3">
    <source>
        <dbReference type="Proteomes" id="UP000005580"/>
    </source>
</evidence>
<keyword evidence="3" id="KW-1185">Reference proteome</keyword>
<evidence type="ECO:0000259" key="1">
    <source>
        <dbReference type="Pfam" id="PF13568"/>
    </source>
</evidence>
<accession>E7RPZ9</accession>
<dbReference type="EMBL" id="AEPE02000004">
    <property type="protein sequence ID" value="EFZ37192.1"/>
    <property type="molecule type" value="Genomic_DNA"/>
</dbReference>
<sequence>MNGAAQSKAGTFSIIPRLGINVTDMSGKLLSTSIADNSIWNRNNSDSRVRFAGGVDLMYQLSDMFAVSAGAFYSQQGCRFKGLYEYSAADKSLTATELSPAKLDYINVPFMLHGYVVKGLSLNAGVQVGFLTKVKWSGKQVKAFLNEEHGTIVLSEPSQMSTMNEFIIKNTDAFHKVDISIPLGASYEFMNVVLDARYNLGLTKVSKGGSSKNRVFMVTLGYKFDL</sequence>
<dbReference type="STRING" id="28134.SAMN05444288_1623"/>
<dbReference type="InterPro" id="IPR025665">
    <property type="entry name" value="Beta-barrel_OMP_2"/>
</dbReference>
<dbReference type="AlphaFoldDB" id="E7RPZ9"/>
<gene>
    <name evidence="2" type="ORF">HMPREF0663_11250</name>
</gene>
<organism evidence="2 3">
    <name type="scientific">Hoylesella oralis ATCC 33269</name>
    <dbReference type="NCBI Taxonomy" id="873533"/>
    <lineage>
        <taxon>Bacteria</taxon>
        <taxon>Pseudomonadati</taxon>
        <taxon>Bacteroidota</taxon>
        <taxon>Bacteroidia</taxon>
        <taxon>Bacteroidales</taxon>
        <taxon>Prevotellaceae</taxon>
        <taxon>Hoylesella</taxon>
    </lineage>
</organism>
<evidence type="ECO:0000313" key="2">
    <source>
        <dbReference type="EMBL" id="EFZ37192.1"/>
    </source>
</evidence>
<dbReference type="Proteomes" id="UP000005580">
    <property type="component" value="Unassembled WGS sequence"/>
</dbReference>
<reference evidence="2" key="1">
    <citation type="submission" date="2011-01" db="EMBL/GenBank/DDBJ databases">
        <authorList>
            <person name="Muzny D."/>
            <person name="Qin X."/>
            <person name="Buhay C."/>
            <person name="Dugan-Rocha S."/>
            <person name="Ding Y."/>
            <person name="Chen G."/>
            <person name="Hawes A."/>
            <person name="Holder M."/>
            <person name="Jhangiani S."/>
            <person name="Johnson A."/>
            <person name="Khan Z."/>
            <person name="Li Z."/>
            <person name="Liu W."/>
            <person name="Liu X."/>
            <person name="Perez L."/>
            <person name="Shen H."/>
            <person name="Wang Q."/>
            <person name="Watt J."/>
            <person name="Xi L."/>
            <person name="Xin Y."/>
            <person name="Zhou J."/>
            <person name="Deng J."/>
            <person name="Jiang H."/>
            <person name="Liu Y."/>
            <person name="Qu J."/>
            <person name="Song X.-Z."/>
            <person name="Zhang L."/>
            <person name="Villasana D."/>
            <person name="Johnson A."/>
            <person name="Liu J."/>
            <person name="Liyanage D."/>
            <person name="Lorensuhewa L."/>
            <person name="Robinson T."/>
            <person name="Song A."/>
            <person name="Song B.-B."/>
            <person name="Dinh H."/>
            <person name="Thornton R."/>
            <person name="Coyle M."/>
            <person name="Francisco L."/>
            <person name="Jackson L."/>
            <person name="Javaid M."/>
            <person name="Korchina V."/>
            <person name="Kovar C."/>
            <person name="Mata R."/>
            <person name="Mathew T."/>
            <person name="Ngo R."/>
            <person name="Nguyen L."/>
            <person name="Nguyen N."/>
            <person name="Okwuonu G."/>
            <person name="Ongeri F."/>
            <person name="Pham C."/>
            <person name="Simmons D."/>
            <person name="Wilczek-Boney K."/>
            <person name="Hale W."/>
            <person name="Jakkamsetti A."/>
            <person name="Pham P."/>
            <person name="Ruth R."/>
            <person name="San Lucas F."/>
            <person name="Warren J."/>
            <person name="Zhang J."/>
            <person name="Zhao Z."/>
            <person name="Zhou C."/>
            <person name="Zhu D."/>
            <person name="Lee S."/>
            <person name="Bess C."/>
            <person name="Blankenburg K."/>
            <person name="Forbes L."/>
            <person name="Fu Q."/>
            <person name="Gubbala S."/>
            <person name="Hirani K."/>
            <person name="Jayaseelan J.C."/>
            <person name="Lara F."/>
            <person name="Munidasa M."/>
            <person name="Palculict T."/>
            <person name="Patil S."/>
            <person name="Pu L.-L."/>
            <person name="Saada N."/>
            <person name="Tang L."/>
            <person name="Weissenberger G."/>
            <person name="Zhu Y."/>
            <person name="Hemphill L."/>
            <person name="Shang Y."/>
            <person name="Youmans B."/>
            <person name="Ayvaz T."/>
            <person name="Ross M."/>
            <person name="Santibanez J."/>
            <person name="Aqrawi P."/>
            <person name="Gross S."/>
            <person name="Joshi V."/>
            <person name="Fowler G."/>
            <person name="Nazareth L."/>
            <person name="Reid J."/>
            <person name="Worley K."/>
            <person name="Petrosino J."/>
            <person name="Highlander S."/>
            <person name="Gibbs R."/>
        </authorList>
    </citation>
    <scope>NUCLEOTIDE SEQUENCE [LARGE SCALE GENOMIC DNA]</scope>
    <source>
        <strain evidence="2">ATCC 33269</strain>
    </source>
</reference>